<comment type="cofactor">
    <cofactor evidence="1">
        <name>Mg(2+)</name>
        <dbReference type="ChEBI" id="CHEBI:18420"/>
    </cofactor>
</comment>
<dbReference type="CDD" id="cd01948">
    <property type="entry name" value="EAL"/>
    <property type="match status" value="1"/>
</dbReference>
<dbReference type="PANTHER" id="PTHR44757">
    <property type="entry name" value="DIGUANYLATE CYCLASE DGCP"/>
    <property type="match status" value="1"/>
</dbReference>
<dbReference type="GO" id="GO:0052621">
    <property type="term" value="F:diguanylate cyclase activity"/>
    <property type="evidence" value="ECO:0007669"/>
    <property type="project" value="UniProtKB-EC"/>
</dbReference>
<keyword evidence="6" id="KW-0808">Transferase</keyword>
<feature type="domain" description="CBS" evidence="5">
    <location>
        <begin position="101"/>
        <end position="162"/>
    </location>
</feature>
<dbReference type="PROSITE" id="PS50887">
    <property type="entry name" value="GGDEF"/>
    <property type="match status" value="1"/>
</dbReference>
<gene>
    <name evidence="6" type="ORF">MCNOR_0900</name>
</gene>
<dbReference type="InterPro" id="IPR052155">
    <property type="entry name" value="Biofilm_reg_signaling"/>
</dbReference>
<dbReference type="AlphaFoldDB" id="A0AA35V2J6"/>
<dbReference type="SUPFAM" id="SSF55073">
    <property type="entry name" value="Nucleotide cyclase"/>
    <property type="match status" value="1"/>
</dbReference>
<proteinExistence type="predicted"/>
<dbReference type="NCBIfam" id="TIGR00254">
    <property type="entry name" value="GGDEF"/>
    <property type="match status" value="1"/>
</dbReference>
<dbReference type="Gene3D" id="3.20.20.450">
    <property type="entry name" value="EAL domain"/>
    <property type="match status" value="1"/>
</dbReference>
<dbReference type="EC" id="2.7.7.65" evidence="6"/>
<dbReference type="CDD" id="cd04598">
    <property type="entry name" value="CBS_pair_GGDEF_EAL"/>
    <property type="match status" value="1"/>
</dbReference>
<evidence type="ECO:0000313" key="6">
    <source>
        <dbReference type="EMBL" id="CAI8764462.1"/>
    </source>
</evidence>
<dbReference type="Pfam" id="PF00571">
    <property type="entry name" value="CBS"/>
    <property type="match status" value="1"/>
</dbReference>
<evidence type="ECO:0000259" key="5">
    <source>
        <dbReference type="PROSITE" id="PS51371"/>
    </source>
</evidence>
<dbReference type="EMBL" id="OX458332">
    <property type="protein sequence ID" value="CAI8764462.1"/>
    <property type="molecule type" value="Genomic_DNA"/>
</dbReference>
<dbReference type="PROSITE" id="PS50883">
    <property type="entry name" value="EAL"/>
    <property type="match status" value="1"/>
</dbReference>
<accession>A0AA35V2J6</accession>
<dbReference type="InterPro" id="IPR035919">
    <property type="entry name" value="EAL_sf"/>
</dbReference>
<dbReference type="InterPro" id="IPR000644">
    <property type="entry name" value="CBS_dom"/>
</dbReference>
<dbReference type="Proteomes" id="UP001158598">
    <property type="component" value="Chromosome"/>
</dbReference>
<dbReference type="SMART" id="SM00052">
    <property type="entry name" value="EAL"/>
    <property type="match status" value="1"/>
</dbReference>
<feature type="domain" description="GGDEF" evidence="4">
    <location>
        <begin position="196"/>
        <end position="329"/>
    </location>
</feature>
<dbReference type="InterPro" id="IPR046342">
    <property type="entry name" value="CBS_dom_sf"/>
</dbReference>
<dbReference type="InterPro" id="IPR043128">
    <property type="entry name" value="Rev_trsase/Diguanyl_cyclase"/>
</dbReference>
<sequence length="594" mass="66153">MSDVRTNEAEKRHAHPDFDAARFPADARVRVLARRFPPYHRDSPCLAILDRFLHDPTLSAAAVVDDAMRPVGLIDRYSLVEQFLHPYSRDLYHKHAIAAFMDPEPVIVEADSSIDDLSRIIIDAGMRHMVSGFIVTEDGLYLGIGSGHDLFEEVANRKQNHLYHLAHYDPLTSLPNRLLLNDRLKRACLRGQRGGYRIALLFIDLDRFKLVNDTLGHAAGDQLLQGVAGRFAACVRKVDTVARLGGDEFTVLLEPVQGPDEALAVAAKLAQSLERPFLIQNHEITTSASIGVVLFPEHDATVEGLMRKADAAMYCAKREGRNRFALFTEEMNSTVVERVTLESYLNAALEKGEFCCHFQPQMATADDRIVGVEALLRWTNPVLGRVPPLKFVPVAEDTGLILPLGLWALETACAQQVRWLSQGLPPLRMAVNISPLQFRNREFCDQVRAIVQRTGIRAEHLELELTESAVMADAESSVGILRELRDSGIRLAIDDFGTGYSSLSYLRKFPLDRLKIDRSFVSGIDRIPANELIVKAIVALGGSLGLDVIAEGVETPEELECIERCGCSEYQGFRLSEPLTAEDFAHWFEDSGYV</sequence>
<dbReference type="InterPro" id="IPR001633">
    <property type="entry name" value="EAL_dom"/>
</dbReference>
<evidence type="ECO:0000256" key="1">
    <source>
        <dbReference type="ARBA" id="ARBA00001946"/>
    </source>
</evidence>
<evidence type="ECO:0000256" key="2">
    <source>
        <dbReference type="PROSITE-ProRule" id="PRU00703"/>
    </source>
</evidence>
<dbReference type="SUPFAM" id="SSF141868">
    <property type="entry name" value="EAL domain-like"/>
    <property type="match status" value="1"/>
</dbReference>
<dbReference type="PROSITE" id="PS51371">
    <property type="entry name" value="CBS"/>
    <property type="match status" value="1"/>
</dbReference>
<dbReference type="Gene3D" id="3.30.70.270">
    <property type="match status" value="1"/>
</dbReference>
<dbReference type="CDD" id="cd01949">
    <property type="entry name" value="GGDEF"/>
    <property type="match status" value="1"/>
</dbReference>
<dbReference type="Pfam" id="PF00563">
    <property type="entry name" value="EAL"/>
    <property type="match status" value="1"/>
</dbReference>
<feature type="domain" description="EAL" evidence="3">
    <location>
        <begin position="338"/>
        <end position="592"/>
    </location>
</feature>
<reference evidence="6" key="1">
    <citation type="submission" date="2023-03" db="EMBL/GenBank/DDBJ databases">
        <authorList>
            <person name="Pearce D."/>
        </authorList>
    </citation>
    <scope>NUCLEOTIDE SEQUENCE</scope>
    <source>
        <strain evidence="6">Mc</strain>
    </source>
</reference>
<dbReference type="Pfam" id="PF00990">
    <property type="entry name" value="GGDEF"/>
    <property type="match status" value="1"/>
</dbReference>
<dbReference type="InterPro" id="IPR029787">
    <property type="entry name" value="Nucleotide_cyclase"/>
</dbReference>
<evidence type="ECO:0000259" key="3">
    <source>
        <dbReference type="PROSITE" id="PS50883"/>
    </source>
</evidence>
<dbReference type="InterPro" id="IPR000160">
    <property type="entry name" value="GGDEF_dom"/>
</dbReference>
<dbReference type="FunFam" id="3.30.70.270:FF:000001">
    <property type="entry name" value="Diguanylate cyclase domain protein"/>
    <property type="match status" value="1"/>
</dbReference>
<keyword evidence="6" id="KW-0548">Nucleotidyltransferase</keyword>
<evidence type="ECO:0000313" key="7">
    <source>
        <dbReference type="Proteomes" id="UP001158598"/>
    </source>
</evidence>
<dbReference type="SMART" id="SM00267">
    <property type="entry name" value="GGDEF"/>
    <property type="match status" value="1"/>
</dbReference>
<dbReference type="Gene3D" id="3.10.580.10">
    <property type="entry name" value="CBS-domain"/>
    <property type="match status" value="1"/>
</dbReference>
<dbReference type="SUPFAM" id="SSF54631">
    <property type="entry name" value="CBS-domain pair"/>
    <property type="match status" value="1"/>
</dbReference>
<protein>
    <submittedName>
        <fullName evidence="6">Diguanylate cyclase</fullName>
        <ecNumber evidence="6">2.7.7.65</ecNumber>
    </submittedName>
</protein>
<keyword evidence="2" id="KW-0129">CBS domain</keyword>
<evidence type="ECO:0000259" key="4">
    <source>
        <dbReference type="PROSITE" id="PS50887"/>
    </source>
</evidence>
<dbReference type="RefSeq" id="WP_282213574.1">
    <property type="nucleotide sequence ID" value="NZ_OX458332.1"/>
</dbReference>
<name>A0AA35V2J6_METCP</name>
<dbReference type="PANTHER" id="PTHR44757:SF2">
    <property type="entry name" value="BIOFILM ARCHITECTURE MAINTENANCE PROTEIN MBAA"/>
    <property type="match status" value="1"/>
</dbReference>
<organism evidence="6 7">
    <name type="scientific">Methylococcus capsulatus</name>
    <dbReference type="NCBI Taxonomy" id="414"/>
    <lineage>
        <taxon>Bacteria</taxon>
        <taxon>Pseudomonadati</taxon>
        <taxon>Pseudomonadota</taxon>
        <taxon>Gammaproteobacteria</taxon>
        <taxon>Methylococcales</taxon>
        <taxon>Methylococcaceae</taxon>
        <taxon>Methylococcus</taxon>
    </lineage>
</organism>